<organism evidence="1 2">
    <name type="scientific">Mycoplasmoides fastidiosum</name>
    <dbReference type="NCBI Taxonomy" id="92758"/>
    <lineage>
        <taxon>Bacteria</taxon>
        <taxon>Bacillati</taxon>
        <taxon>Mycoplasmatota</taxon>
        <taxon>Mycoplasmoidales</taxon>
        <taxon>Mycoplasmoidaceae</taxon>
        <taxon>Mycoplasmoides</taxon>
    </lineage>
</organism>
<keyword evidence="2" id="KW-1185">Reference proteome</keyword>
<dbReference type="EMBL" id="JAUSWO010000001">
    <property type="protein sequence ID" value="MDQ0514262.1"/>
    <property type="molecule type" value="Genomic_DNA"/>
</dbReference>
<evidence type="ECO:0000313" key="2">
    <source>
        <dbReference type="Proteomes" id="UP001240643"/>
    </source>
</evidence>
<comment type="caution">
    <text evidence="1">The sequence shown here is derived from an EMBL/GenBank/DDBJ whole genome shotgun (WGS) entry which is preliminary data.</text>
</comment>
<name>A0ABU0LZZ9_9BACT</name>
<dbReference type="Proteomes" id="UP001240643">
    <property type="component" value="Unassembled WGS sequence"/>
</dbReference>
<dbReference type="RefSeq" id="WP_256547049.1">
    <property type="nucleotide sequence ID" value="NZ_CP101809.1"/>
</dbReference>
<accession>A0ABU0LZZ9</accession>
<evidence type="ECO:0000313" key="1">
    <source>
        <dbReference type="EMBL" id="MDQ0514262.1"/>
    </source>
</evidence>
<protein>
    <submittedName>
        <fullName evidence="1">Uncharacterized protein</fullName>
    </submittedName>
</protein>
<proteinExistence type="predicted"/>
<reference evidence="1" key="1">
    <citation type="submission" date="2023-07" db="EMBL/GenBank/DDBJ databases">
        <title>Genomic Encyclopedia of Type Strains, Phase IV (KMG-IV): sequencing the most valuable type-strain genomes for metagenomic binning, comparative biology and taxonomic classification.</title>
        <authorList>
            <person name="Goeker M."/>
        </authorList>
    </citation>
    <scope>NUCLEOTIDE SEQUENCE [LARGE SCALE GENOMIC DNA]</scope>
    <source>
        <strain evidence="1">DSM 21204</strain>
    </source>
</reference>
<sequence length="304" mass="34813">MKPIKFWLDPAITAVQYYQKFLINSHNKTSSTGVLLNQKIADADLFIANFFGCHKNETTFVPNEVIAKTICLQLLNLEQQGTIFYWGEDGAFFEQNIFTTQLKKMNFHELITSDWDLTIFEKEKNTNNNLLWINHTTELSLFEIQTLILKAKKILVNLKIFINISFLLYEDFQTMVKLVDGFIFNPFNSLKILGSVVIGIKQNVHSSIAPIAFGGGMSFLQNHEFVANAYPFSLAAGTQNNIQNLILADLLMLYQNNFQQIQTNLKNQLANFSSGNWSPTKNKFVLKNKKTNLVFSLNFNQLEN</sequence>
<gene>
    <name evidence="1" type="ORF">J2Z62_000700</name>
</gene>